<name>A0AAI9TWY0_9PEZI</name>
<keyword evidence="3" id="KW-1185">Reference proteome</keyword>
<dbReference type="AlphaFoldDB" id="A0AAI9TWY0"/>
<proteinExistence type="predicted"/>
<sequence>MKYLTAVIVALATSSNAAVCNYGWGKPAGSTCPGVYPNTYCCQEGENIKTSSNFPIPRTCSYPGNGRPVLQSCLGGRGFVECCP</sequence>
<dbReference type="EMBL" id="MLGG01000079">
    <property type="protein sequence ID" value="KAK1447489.1"/>
    <property type="molecule type" value="Genomic_DNA"/>
</dbReference>
<evidence type="ECO:0000313" key="2">
    <source>
        <dbReference type="EMBL" id="KAK1447489.1"/>
    </source>
</evidence>
<evidence type="ECO:0000313" key="3">
    <source>
        <dbReference type="Proteomes" id="UP001239795"/>
    </source>
</evidence>
<protein>
    <submittedName>
        <fullName evidence="2">Uncharacterized protein</fullName>
    </submittedName>
</protein>
<keyword evidence="1" id="KW-0732">Signal</keyword>
<evidence type="ECO:0000256" key="1">
    <source>
        <dbReference type="SAM" id="SignalP"/>
    </source>
</evidence>
<feature type="chain" id="PRO_5042490235" evidence="1">
    <location>
        <begin position="18"/>
        <end position="84"/>
    </location>
</feature>
<organism evidence="2 3">
    <name type="scientific">Colletotrichum melonis</name>
    <dbReference type="NCBI Taxonomy" id="1209925"/>
    <lineage>
        <taxon>Eukaryota</taxon>
        <taxon>Fungi</taxon>
        <taxon>Dikarya</taxon>
        <taxon>Ascomycota</taxon>
        <taxon>Pezizomycotina</taxon>
        <taxon>Sordariomycetes</taxon>
        <taxon>Hypocreomycetidae</taxon>
        <taxon>Glomerellales</taxon>
        <taxon>Glomerellaceae</taxon>
        <taxon>Colletotrichum</taxon>
        <taxon>Colletotrichum acutatum species complex</taxon>
    </lineage>
</organism>
<gene>
    <name evidence="2" type="ORF">CMEL01_09328</name>
</gene>
<feature type="signal peptide" evidence="1">
    <location>
        <begin position="1"/>
        <end position="17"/>
    </location>
</feature>
<accession>A0AAI9TWY0</accession>
<dbReference type="Proteomes" id="UP001239795">
    <property type="component" value="Unassembled WGS sequence"/>
</dbReference>
<reference evidence="2 3" key="1">
    <citation type="submission" date="2016-10" db="EMBL/GenBank/DDBJ databases">
        <title>The genome sequence of Colletotrichum fioriniae PJ7.</title>
        <authorList>
            <person name="Baroncelli R."/>
        </authorList>
    </citation>
    <scope>NUCLEOTIDE SEQUENCE [LARGE SCALE GENOMIC DNA]</scope>
    <source>
        <strain evidence="2">Col 31</strain>
    </source>
</reference>
<comment type="caution">
    <text evidence="2">The sequence shown here is derived from an EMBL/GenBank/DDBJ whole genome shotgun (WGS) entry which is preliminary data.</text>
</comment>